<evidence type="ECO:0008006" key="3">
    <source>
        <dbReference type="Google" id="ProtNLM"/>
    </source>
</evidence>
<sequence length="170" mass="18187">MKRPVVDITPLCKLVQMKVLLPLALLTVGAAPVDHPRSYLLSIGQIPLKDTESIEAFAIETWGLQFQSICHIPSGWRIKAGSSATPNGVIEGNGSQGATWFNHGSPKELRAFVLVTLYAPVQRVDIGSPGNGIPATFKGTATISTDDGDLQRALSYRNITLTPARHCPSG</sequence>
<proteinExistence type="predicted"/>
<keyword evidence="2" id="KW-1185">Reference proteome</keyword>
<gene>
    <name evidence="1" type="ORF">GCM10008023_41040</name>
</gene>
<dbReference type="EMBL" id="BNAQ01000014">
    <property type="protein sequence ID" value="GHH26443.1"/>
    <property type="molecule type" value="Genomic_DNA"/>
</dbReference>
<protein>
    <recommendedName>
        <fullName evidence="3">DUF3455 domain-containing protein</fullName>
    </recommendedName>
</protein>
<dbReference type="Proteomes" id="UP000652430">
    <property type="component" value="Unassembled WGS sequence"/>
</dbReference>
<accession>A0ABQ3LX85</accession>
<name>A0ABQ3LX85_9SPHN</name>
<organism evidence="1 2">
    <name type="scientific">Sphingomonas glacialis</name>
    <dbReference type="NCBI Taxonomy" id="658225"/>
    <lineage>
        <taxon>Bacteria</taxon>
        <taxon>Pseudomonadati</taxon>
        <taxon>Pseudomonadota</taxon>
        <taxon>Alphaproteobacteria</taxon>
        <taxon>Sphingomonadales</taxon>
        <taxon>Sphingomonadaceae</taxon>
        <taxon>Sphingomonas</taxon>
    </lineage>
</organism>
<comment type="caution">
    <text evidence="1">The sequence shown here is derived from an EMBL/GenBank/DDBJ whole genome shotgun (WGS) entry which is preliminary data.</text>
</comment>
<evidence type="ECO:0000313" key="2">
    <source>
        <dbReference type="Proteomes" id="UP000652430"/>
    </source>
</evidence>
<evidence type="ECO:0000313" key="1">
    <source>
        <dbReference type="EMBL" id="GHH26443.1"/>
    </source>
</evidence>
<reference evidence="2" key="1">
    <citation type="journal article" date="2019" name="Int. J. Syst. Evol. Microbiol.">
        <title>The Global Catalogue of Microorganisms (GCM) 10K type strain sequencing project: providing services to taxonomists for standard genome sequencing and annotation.</title>
        <authorList>
            <consortium name="The Broad Institute Genomics Platform"/>
            <consortium name="The Broad Institute Genome Sequencing Center for Infectious Disease"/>
            <person name="Wu L."/>
            <person name="Ma J."/>
        </authorList>
    </citation>
    <scope>NUCLEOTIDE SEQUENCE [LARGE SCALE GENOMIC DNA]</scope>
    <source>
        <strain evidence="2">CGMCC 1.8957</strain>
    </source>
</reference>